<name>A0A0H1BN41_9EURO</name>
<sequence>SNYYYRVFYEYSYNTSDYFSSADKAEILSFIIVFSSINSLHLIFKSVINSSVTQSLTFSNIVLFFTVSLLINIFL</sequence>
<dbReference type="OrthoDB" id="4191107at2759"/>
<gene>
    <name evidence="2" type="ORF">EMPG_12546</name>
</gene>
<evidence type="ECO:0000313" key="3">
    <source>
        <dbReference type="Proteomes" id="UP000053573"/>
    </source>
</evidence>
<evidence type="ECO:0000313" key="2">
    <source>
        <dbReference type="EMBL" id="KLJ12422.1"/>
    </source>
</evidence>
<feature type="transmembrane region" description="Helical" evidence="1">
    <location>
        <begin position="56"/>
        <end position="74"/>
    </location>
</feature>
<dbReference type="EMBL" id="LDEV01000932">
    <property type="protein sequence ID" value="KLJ12422.1"/>
    <property type="molecule type" value="Genomic_DNA"/>
</dbReference>
<evidence type="ECO:0000256" key="1">
    <source>
        <dbReference type="SAM" id="Phobius"/>
    </source>
</evidence>
<protein>
    <submittedName>
        <fullName evidence="2">Uncharacterized protein</fullName>
    </submittedName>
</protein>
<accession>A0A0H1BN41</accession>
<dbReference type="Proteomes" id="UP000053573">
    <property type="component" value="Unassembled WGS sequence"/>
</dbReference>
<keyword evidence="3" id="KW-1185">Reference proteome</keyword>
<feature type="transmembrane region" description="Helical" evidence="1">
    <location>
        <begin position="27"/>
        <end position="44"/>
    </location>
</feature>
<keyword evidence="1" id="KW-0812">Transmembrane</keyword>
<keyword evidence="1" id="KW-1133">Transmembrane helix</keyword>
<keyword evidence="1" id="KW-0472">Membrane</keyword>
<proteinExistence type="predicted"/>
<dbReference type="AlphaFoldDB" id="A0A0H1BN41"/>
<comment type="caution">
    <text evidence="2">The sequence shown here is derived from an EMBL/GenBank/DDBJ whole genome shotgun (WGS) entry which is preliminary data.</text>
</comment>
<feature type="non-terminal residue" evidence="2">
    <location>
        <position position="1"/>
    </location>
</feature>
<feature type="non-terminal residue" evidence="2">
    <location>
        <position position="75"/>
    </location>
</feature>
<organism evidence="2 3">
    <name type="scientific">Blastomyces silverae</name>
    <dbReference type="NCBI Taxonomy" id="2060906"/>
    <lineage>
        <taxon>Eukaryota</taxon>
        <taxon>Fungi</taxon>
        <taxon>Dikarya</taxon>
        <taxon>Ascomycota</taxon>
        <taxon>Pezizomycotina</taxon>
        <taxon>Eurotiomycetes</taxon>
        <taxon>Eurotiomycetidae</taxon>
        <taxon>Onygenales</taxon>
        <taxon>Ajellomycetaceae</taxon>
        <taxon>Blastomyces</taxon>
    </lineage>
</organism>
<reference evidence="3" key="1">
    <citation type="journal article" date="2015" name="PLoS Genet.">
        <title>The dynamic genome and transcriptome of the human fungal pathogen Blastomyces and close relative Emmonsia.</title>
        <authorList>
            <person name="Munoz J.F."/>
            <person name="Gauthier G.M."/>
            <person name="Desjardins C.A."/>
            <person name="Gallo J.E."/>
            <person name="Holder J."/>
            <person name="Sullivan T.D."/>
            <person name="Marty A.J."/>
            <person name="Carmen J.C."/>
            <person name="Chen Z."/>
            <person name="Ding L."/>
            <person name="Gujja S."/>
            <person name="Magrini V."/>
            <person name="Misas E."/>
            <person name="Mitreva M."/>
            <person name="Priest M."/>
            <person name="Saif S."/>
            <person name="Whiston E.A."/>
            <person name="Young S."/>
            <person name="Zeng Q."/>
            <person name="Goldman W.E."/>
            <person name="Mardis E.R."/>
            <person name="Taylor J.W."/>
            <person name="McEwen J.G."/>
            <person name="Clay O.K."/>
            <person name="Klein B.S."/>
            <person name="Cuomo C.A."/>
        </authorList>
    </citation>
    <scope>NUCLEOTIDE SEQUENCE [LARGE SCALE GENOMIC DNA]</scope>
    <source>
        <strain evidence="3">UAMH 139</strain>
    </source>
</reference>